<keyword evidence="4" id="KW-1185">Reference proteome</keyword>
<name>M0N807_9EURY</name>
<dbReference type="PANTHER" id="PTHR46268:SF24">
    <property type="entry name" value="UNIVERSAL STRESS PROTEIN"/>
    <property type="match status" value="1"/>
</dbReference>
<evidence type="ECO:0000259" key="2">
    <source>
        <dbReference type="Pfam" id="PF00582"/>
    </source>
</evidence>
<reference evidence="3 4" key="1">
    <citation type="journal article" date="2014" name="PLoS Genet.">
        <title>Phylogenetically driven sequencing of extremely halophilic archaea reveals strategies for static and dynamic osmo-response.</title>
        <authorList>
            <person name="Becker E.A."/>
            <person name="Seitzer P.M."/>
            <person name="Tritt A."/>
            <person name="Larsen D."/>
            <person name="Krusor M."/>
            <person name="Yao A.I."/>
            <person name="Wu D."/>
            <person name="Madern D."/>
            <person name="Eisen J.A."/>
            <person name="Darling A.E."/>
            <person name="Facciotti M.T."/>
        </authorList>
    </citation>
    <scope>NUCLEOTIDE SEQUENCE [LARGE SCALE GENOMIC DNA]</scope>
    <source>
        <strain evidence="3 4">DSM 8989</strain>
    </source>
</reference>
<protein>
    <recommendedName>
        <fullName evidence="2">UspA domain-containing protein</fullName>
    </recommendedName>
</protein>
<evidence type="ECO:0000313" key="4">
    <source>
        <dbReference type="Proteomes" id="UP000011625"/>
    </source>
</evidence>
<dbReference type="PATRIC" id="fig|1227456.3.peg.1466"/>
<evidence type="ECO:0000313" key="3">
    <source>
        <dbReference type="EMBL" id="EMA53703.1"/>
    </source>
</evidence>
<accession>M0N807</accession>
<evidence type="ECO:0000256" key="1">
    <source>
        <dbReference type="ARBA" id="ARBA00008791"/>
    </source>
</evidence>
<dbReference type="Gene3D" id="3.40.50.620">
    <property type="entry name" value="HUPs"/>
    <property type="match status" value="1"/>
</dbReference>
<dbReference type="STRING" id="1227456.C450_07337"/>
<dbReference type="SUPFAM" id="SSF52402">
    <property type="entry name" value="Adenine nucleotide alpha hydrolases-like"/>
    <property type="match status" value="1"/>
</dbReference>
<dbReference type="InterPro" id="IPR014729">
    <property type="entry name" value="Rossmann-like_a/b/a_fold"/>
</dbReference>
<feature type="domain" description="UspA" evidence="2">
    <location>
        <begin position="7"/>
        <end position="152"/>
    </location>
</feature>
<comment type="similarity">
    <text evidence="1">Belongs to the universal stress protein A family.</text>
</comment>
<dbReference type="InterPro" id="IPR006015">
    <property type="entry name" value="Universal_stress_UspA"/>
</dbReference>
<dbReference type="RefSeq" id="WP_005041984.1">
    <property type="nucleotide sequence ID" value="NZ_AOME01000050.1"/>
</dbReference>
<organism evidence="3 4">
    <name type="scientific">Halococcus salifodinae DSM 8989</name>
    <dbReference type="NCBI Taxonomy" id="1227456"/>
    <lineage>
        <taxon>Archaea</taxon>
        <taxon>Methanobacteriati</taxon>
        <taxon>Methanobacteriota</taxon>
        <taxon>Stenosarchaea group</taxon>
        <taxon>Halobacteria</taxon>
        <taxon>Halobacteriales</taxon>
        <taxon>Halococcaceae</taxon>
        <taxon>Halococcus</taxon>
    </lineage>
</organism>
<comment type="caution">
    <text evidence="3">The sequence shown here is derived from an EMBL/GenBank/DDBJ whole genome shotgun (WGS) entry which is preliminary data.</text>
</comment>
<dbReference type="EMBL" id="AOME01000050">
    <property type="protein sequence ID" value="EMA53703.1"/>
    <property type="molecule type" value="Genomic_DNA"/>
</dbReference>
<dbReference type="OrthoDB" id="105697at2157"/>
<dbReference type="CDD" id="cd00293">
    <property type="entry name" value="USP-like"/>
    <property type="match status" value="1"/>
</dbReference>
<proteinExistence type="inferred from homology"/>
<dbReference type="Proteomes" id="UP000011625">
    <property type="component" value="Unassembled WGS sequence"/>
</dbReference>
<dbReference type="PRINTS" id="PR01438">
    <property type="entry name" value="UNVRSLSTRESS"/>
</dbReference>
<sequence length="152" mass="16678">MSESTTQVLVPLDGSPRSERALDHALDMPDVAITVLTVIDPFDVDPLAPGLQSPTGVPGMPGYSEEWYEGAKADAEELHDDARERATEHDRSLTTEIVFGRPARRIVAYADENDVDHIVIGNHSREEFPHVLLGNTAESVVRRSPVNVTVVR</sequence>
<gene>
    <name evidence="3" type="ORF">C450_07337</name>
</gene>
<dbReference type="AlphaFoldDB" id="M0N807"/>
<dbReference type="InterPro" id="IPR006016">
    <property type="entry name" value="UspA"/>
</dbReference>
<dbReference type="PANTHER" id="PTHR46268">
    <property type="entry name" value="STRESS RESPONSE PROTEIN NHAX"/>
    <property type="match status" value="1"/>
</dbReference>
<dbReference type="Pfam" id="PF00582">
    <property type="entry name" value="Usp"/>
    <property type="match status" value="1"/>
</dbReference>